<sequence>MPSQTLMREVYEETTVRIGKCGMIGYQEVLGDKNSPYYQLRYAALVERVDPQQPDPDKDAIHELLFVTPEDVMKYVTYPHYQPMFEAAVRWYREVRQKD</sequence>
<name>A0A1F7UJS8_9BACT</name>
<dbReference type="STRING" id="1802399.A3E39_01540"/>
<evidence type="ECO:0000313" key="1">
    <source>
        <dbReference type="EMBL" id="OGL78522.1"/>
    </source>
</evidence>
<gene>
    <name evidence="1" type="ORF">A3E39_01540</name>
</gene>
<dbReference type="AlphaFoldDB" id="A0A1F7UJS8"/>
<dbReference type="Proteomes" id="UP000176603">
    <property type="component" value="Unassembled WGS sequence"/>
</dbReference>
<reference evidence="1 2" key="1">
    <citation type="journal article" date="2016" name="Nat. Commun.">
        <title>Thousands of microbial genomes shed light on interconnected biogeochemical processes in an aquifer system.</title>
        <authorList>
            <person name="Anantharaman K."/>
            <person name="Brown C.T."/>
            <person name="Hug L.A."/>
            <person name="Sharon I."/>
            <person name="Castelle C.J."/>
            <person name="Probst A.J."/>
            <person name="Thomas B.C."/>
            <person name="Singh A."/>
            <person name="Wilkins M.J."/>
            <person name="Karaoz U."/>
            <person name="Brodie E.L."/>
            <person name="Williams K.H."/>
            <person name="Hubbard S.S."/>
            <person name="Banfield J.F."/>
        </authorList>
    </citation>
    <scope>NUCLEOTIDE SEQUENCE [LARGE SCALE GENOMIC DNA]</scope>
</reference>
<accession>A0A1F7UJS8</accession>
<evidence type="ECO:0008006" key="3">
    <source>
        <dbReference type="Google" id="ProtNLM"/>
    </source>
</evidence>
<proteinExistence type="predicted"/>
<dbReference type="InterPro" id="IPR015797">
    <property type="entry name" value="NUDIX_hydrolase-like_dom_sf"/>
</dbReference>
<evidence type="ECO:0000313" key="2">
    <source>
        <dbReference type="Proteomes" id="UP000176603"/>
    </source>
</evidence>
<dbReference type="Gene3D" id="3.90.79.10">
    <property type="entry name" value="Nucleoside Triphosphate Pyrophosphohydrolase"/>
    <property type="match status" value="1"/>
</dbReference>
<comment type="caution">
    <text evidence="1">The sequence shown here is derived from an EMBL/GenBank/DDBJ whole genome shotgun (WGS) entry which is preliminary data.</text>
</comment>
<protein>
    <recommendedName>
        <fullName evidence="3">Nudix hydrolase domain-containing protein</fullName>
    </recommendedName>
</protein>
<dbReference type="SUPFAM" id="SSF55811">
    <property type="entry name" value="Nudix"/>
    <property type="match status" value="1"/>
</dbReference>
<organism evidence="1 2">
    <name type="scientific">Candidatus Uhrbacteria bacterium RIFCSPHIGHO2_12_FULL_60_25</name>
    <dbReference type="NCBI Taxonomy" id="1802399"/>
    <lineage>
        <taxon>Bacteria</taxon>
        <taxon>Candidatus Uhriibacteriota</taxon>
    </lineage>
</organism>
<dbReference type="EMBL" id="MGEH01000029">
    <property type="protein sequence ID" value="OGL78522.1"/>
    <property type="molecule type" value="Genomic_DNA"/>
</dbReference>